<comment type="caution">
    <text evidence="1">The sequence shown here is derived from an EMBL/GenBank/DDBJ whole genome shotgun (WGS) entry which is preliminary data.</text>
</comment>
<dbReference type="Proteomes" id="UP000214746">
    <property type="component" value="Unassembled WGS sequence"/>
</dbReference>
<sequence length="73" mass="8426">MYPPPRKIIGESNALTQFAKSMQAHFFQSHEHSAMSSYAPLTQNNDTLLKNIIDSCPIFTWLFSHKSGSYWLY</sequence>
<protein>
    <submittedName>
        <fullName evidence="1">Uncharacterized protein</fullName>
    </submittedName>
</protein>
<evidence type="ECO:0000313" key="1">
    <source>
        <dbReference type="EMBL" id="PZE19566.1"/>
    </source>
</evidence>
<gene>
    <name evidence="1" type="ORF">CBW46_017765</name>
</gene>
<organism evidence="1 2">
    <name type="scientific">Paenibacillus xerothermodurans</name>
    <dbReference type="NCBI Taxonomy" id="1977292"/>
    <lineage>
        <taxon>Bacteria</taxon>
        <taxon>Bacillati</taxon>
        <taxon>Bacillota</taxon>
        <taxon>Bacilli</taxon>
        <taxon>Bacillales</taxon>
        <taxon>Paenibacillaceae</taxon>
        <taxon>Paenibacillus</taxon>
    </lineage>
</organism>
<dbReference type="EMBL" id="NHRJ02000015">
    <property type="protein sequence ID" value="PZE19566.1"/>
    <property type="molecule type" value="Genomic_DNA"/>
</dbReference>
<keyword evidence="2" id="KW-1185">Reference proteome</keyword>
<evidence type="ECO:0000313" key="2">
    <source>
        <dbReference type="Proteomes" id="UP000214746"/>
    </source>
</evidence>
<accession>A0A2W1NP95</accession>
<name>A0A2W1NP95_PAEXE</name>
<proteinExistence type="predicted"/>
<reference evidence="1" key="1">
    <citation type="submission" date="2018-06" db="EMBL/GenBank/DDBJ databases">
        <title>Paenibacillus xerothermodurans sp. nov. an extremely dry heat resistant spore forming bacterium isolated from the soil of Cape Canaveral, Florida.</title>
        <authorList>
            <person name="Seuylemezian A."/>
            <person name="Kaur N."/>
            <person name="Patil P."/>
            <person name="Patil P."/>
            <person name="Mayilraj S."/>
            <person name="Vaishampayan P."/>
        </authorList>
    </citation>
    <scope>NUCLEOTIDE SEQUENCE [LARGE SCALE GENOMIC DNA]</scope>
    <source>
        <strain evidence="1">ATCC 27380</strain>
    </source>
</reference>
<dbReference type="AlphaFoldDB" id="A0A2W1NP95"/>